<dbReference type="Pfam" id="PF10234">
    <property type="entry name" value="Cluap1"/>
    <property type="match status" value="2"/>
</dbReference>
<feature type="compositionally biased region" description="Polar residues" evidence="8">
    <location>
        <begin position="508"/>
        <end position="529"/>
    </location>
</feature>
<name>X6LS59_RETFI</name>
<feature type="compositionally biased region" description="Basic and acidic residues" evidence="8">
    <location>
        <begin position="453"/>
        <end position="463"/>
    </location>
</feature>
<dbReference type="AlphaFoldDB" id="X6LS59"/>
<dbReference type="GO" id="GO:0060271">
    <property type="term" value="P:cilium assembly"/>
    <property type="evidence" value="ECO:0007669"/>
    <property type="project" value="TreeGrafter"/>
</dbReference>
<evidence type="ECO:0000256" key="3">
    <source>
        <dbReference type="ARBA" id="ARBA00022794"/>
    </source>
</evidence>
<evidence type="ECO:0000256" key="2">
    <source>
        <dbReference type="ARBA" id="ARBA00008340"/>
    </source>
</evidence>
<dbReference type="OrthoDB" id="438545at2759"/>
<accession>X6LS59</accession>
<evidence type="ECO:0000256" key="1">
    <source>
        <dbReference type="ARBA" id="ARBA00004138"/>
    </source>
</evidence>
<dbReference type="GO" id="GO:0005929">
    <property type="term" value="C:cilium"/>
    <property type="evidence" value="ECO:0007669"/>
    <property type="project" value="UniProtKB-SubCell"/>
</dbReference>
<dbReference type="PANTHER" id="PTHR21547">
    <property type="entry name" value="CLUSTERIN ASSOCIATED PROTEIN 1"/>
    <property type="match status" value="1"/>
</dbReference>
<dbReference type="GO" id="GO:0005815">
    <property type="term" value="C:microtubule organizing center"/>
    <property type="evidence" value="ECO:0007669"/>
    <property type="project" value="TreeGrafter"/>
</dbReference>
<dbReference type="PANTHER" id="PTHR21547:SF0">
    <property type="entry name" value="CLUSTERIN-ASSOCIATED PROTEIN 1"/>
    <property type="match status" value="1"/>
</dbReference>
<keyword evidence="5" id="KW-0969">Cilium</keyword>
<comment type="caution">
    <text evidence="9">The sequence shown here is derived from an EMBL/GenBank/DDBJ whole genome shotgun (WGS) entry which is preliminary data.</text>
</comment>
<evidence type="ECO:0000313" key="9">
    <source>
        <dbReference type="EMBL" id="ETO03590.1"/>
    </source>
</evidence>
<feature type="compositionally biased region" description="Polar residues" evidence="8">
    <location>
        <begin position="479"/>
        <end position="500"/>
    </location>
</feature>
<protein>
    <submittedName>
        <fullName evidence="9">Uncharacterized protein</fullName>
    </submittedName>
</protein>
<keyword evidence="10" id="KW-1185">Reference proteome</keyword>
<organism evidence="9 10">
    <name type="scientific">Reticulomyxa filosa</name>
    <dbReference type="NCBI Taxonomy" id="46433"/>
    <lineage>
        <taxon>Eukaryota</taxon>
        <taxon>Sar</taxon>
        <taxon>Rhizaria</taxon>
        <taxon>Retaria</taxon>
        <taxon>Foraminifera</taxon>
        <taxon>Monothalamids</taxon>
        <taxon>Reticulomyxidae</taxon>
        <taxon>Reticulomyxa</taxon>
    </lineage>
</organism>
<evidence type="ECO:0000256" key="5">
    <source>
        <dbReference type="ARBA" id="ARBA00023069"/>
    </source>
</evidence>
<keyword evidence="6" id="KW-0966">Cell projection</keyword>
<dbReference type="EMBL" id="ASPP01032896">
    <property type="protein sequence ID" value="ETO03590.1"/>
    <property type="molecule type" value="Genomic_DNA"/>
</dbReference>
<gene>
    <name evidence="9" type="ORF">RFI_33810</name>
</gene>
<comment type="similarity">
    <text evidence="2">Belongs to the CLUAP1 family.</text>
</comment>
<feature type="coiled-coil region" evidence="7">
    <location>
        <begin position="295"/>
        <end position="322"/>
    </location>
</feature>
<keyword evidence="3" id="KW-0970">Cilium biogenesis/degradation</keyword>
<dbReference type="Proteomes" id="UP000023152">
    <property type="component" value="Unassembled WGS sequence"/>
</dbReference>
<reference evidence="9 10" key="1">
    <citation type="journal article" date="2013" name="Curr. Biol.">
        <title>The Genome of the Foraminiferan Reticulomyxa filosa.</title>
        <authorList>
            <person name="Glockner G."/>
            <person name="Hulsmann N."/>
            <person name="Schleicher M."/>
            <person name="Noegel A.A."/>
            <person name="Eichinger L."/>
            <person name="Gallinger C."/>
            <person name="Pawlowski J."/>
            <person name="Sierra R."/>
            <person name="Euteneuer U."/>
            <person name="Pillet L."/>
            <person name="Moustafa A."/>
            <person name="Platzer M."/>
            <person name="Groth M."/>
            <person name="Szafranski K."/>
            <person name="Schliwa M."/>
        </authorList>
    </citation>
    <scope>NUCLEOTIDE SEQUENCE [LARGE SCALE GENOMIC DNA]</scope>
</reference>
<evidence type="ECO:0000256" key="4">
    <source>
        <dbReference type="ARBA" id="ARBA00023054"/>
    </source>
</evidence>
<feature type="region of interest" description="Disordered" evidence="8">
    <location>
        <begin position="451"/>
        <end position="529"/>
    </location>
</feature>
<evidence type="ECO:0000256" key="6">
    <source>
        <dbReference type="ARBA" id="ARBA00023273"/>
    </source>
</evidence>
<comment type="subcellular location">
    <subcellularLocation>
        <location evidence="1">Cell projection</location>
        <location evidence="1">Cilium</location>
    </subcellularLocation>
</comment>
<sequence>MHFILEVDHNATAKYHLNGLIFFISKKSIRHSRQTFTISEDKDKKNLDMNSIYELCYFMKNVFIYPDFIEMMKSLGYHRLILMDNFRKPNFELVADILYWMINRIDPTANISDDISTEKKRVFFLKSVASLIFKEIEVKLKLKPLYGGDGYAVKELLKVAKILYSASNMDNKQQVPNVDEVEQSKCLSTLKQAQGIGSIIVQTGARLHELLGQENSIHKHRNKVAHFLDELSYNLESDDSYSKIKNAVHDQINLMCDKINVAKNNIDQLNEVIFYVCTLCFQNGGIQTYQNQKDGKNLMRKITRKENELERLQKRLQSVKNIKPAFMAEFEETQIKNVALYKEWVNKHINLCYLQNELEKYNDKEKQKHLKHEQYLKTVQKKYKEEELKMLRGEDALENLVEDVASNSNVAHSFFFYNILIFFTKQEHFCFFQQKKGLKMIVLTGKLIATKKGSNDSSKDNKDMQSISPSPEPREDTRSQSASKSPTRSEDSNSTDNSQPDNEKSPKNSKLPNSLEGSISDLNNQELQF</sequence>
<dbReference type="GO" id="GO:0030992">
    <property type="term" value="C:intraciliary transport particle B"/>
    <property type="evidence" value="ECO:0007669"/>
    <property type="project" value="TreeGrafter"/>
</dbReference>
<evidence type="ECO:0000256" key="8">
    <source>
        <dbReference type="SAM" id="MobiDB-lite"/>
    </source>
</evidence>
<evidence type="ECO:0000313" key="10">
    <source>
        <dbReference type="Proteomes" id="UP000023152"/>
    </source>
</evidence>
<evidence type="ECO:0000256" key="7">
    <source>
        <dbReference type="SAM" id="Coils"/>
    </source>
</evidence>
<keyword evidence="4 7" id="KW-0175">Coiled coil</keyword>
<dbReference type="InterPro" id="IPR019366">
    <property type="entry name" value="Clusterin-associated_protein-1"/>
</dbReference>
<proteinExistence type="inferred from homology"/>